<evidence type="ECO:0000259" key="7">
    <source>
        <dbReference type="PROSITE" id="PS50017"/>
    </source>
</evidence>
<evidence type="ECO:0000259" key="8">
    <source>
        <dbReference type="PROSITE" id="PS50104"/>
    </source>
</evidence>
<dbReference type="SUPFAM" id="SSF52200">
    <property type="entry name" value="Toll/Interleukin receptor TIR domain"/>
    <property type="match status" value="1"/>
</dbReference>
<dbReference type="Pfam" id="PF01582">
    <property type="entry name" value="TIR"/>
    <property type="match status" value="1"/>
</dbReference>
<dbReference type="InterPro" id="IPR011029">
    <property type="entry name" value="DEATH-like_dom_sf"/>
</dbReference>
<proteinExistence type="evidence at transcript level"/>
<comment type="subcellular location">
    <subcellularLocation>
        <location evidence="1">Cytoplasm</location>
    </subcellularLocation>
</comment>
<accession>A0A6F9DKY1</accession>
<dbReference type="Gene3D" id="3.40.50.10140">
    <property type="entry name" value="Toll/interleukin-1 receptor homology (TIR) domain"/>
    <property type="match status" value="1"/>
</dbReference>
<keyword evidence="4" id="KW-0391">Immunity</keyword>
<organism evidence="9">
    <name type="scientific">Phallusia mammillata</name>
    <dbReference type="NCBI Taxonomy" id="59560"/>
    <lineage>
        <taxon>Eukaryota</taxon>
        <taxon>Metazoa</taxon>
        <taxon>Chordata</taxon>
        <taxon>Tunicata</taxon>
        <taxon>Ascidiacea</taxon>
        <taxon>Phlebobranchia</taxon>
        <taxon>Ascidiidae</taxon>
        <taxon>Phallusia</taxon>
    </lineage>
</organism>
<dbReference type="InterPro" id="IPR000488">
    <property type="entry name" value="Death_dom"/>
</dbReference>
<dbReference type="SMART" id="SM00255">
    <property type="entry name" value="TIR"/>
    <property type="match status" value="1"/>
</dbReference>
<keyword evidence="2" id="KW-0963">Cytoplasm</keyword>
<evidence type="ECO:0000256" key="6">
    <source>
        <dbReference type="SAM" id="MobiDB-lite"/>
    </source>
</evidence>
<dbReference type="PROSITE" id="PS50017">
    <property type="entry name" value="DEATH_DOMAIN"/>
    <property type="match status" value="1"/>
</dbReference>
<dbReference type="Gene3D" id="1.10.533.10">
    <property type="entry name" value="Death Domain, Fas"/>
    <property type="match status" value="1"/>
</dbReference>
<evidence type="ECO:0000256" key="2">
    <source>
        <dbReference type="ARBA" id="ARBA00022490"/>
    </source>
</evidence>
<dbReference type="GO" id="GO:0005737">
    <property type="term" value="C:cytoplasm"/>
    <property type="evidence" value="ECO:0007669"/>
    <property type="project" value="UniProtKB-SubCell"/>
</dbReference>
<evidence type="ECO:0000256" key="4">
    <source>
        <dbReference type="ARBA" id="ARBA00022859"/>
    </source>
</evidence>
<dbReference type="InterPro" id="IPR017281">
    <property type="entry name" value="Myelin_different_resp_MyD88"/>
</dbReference>
<gene>
    <name evidence="9" type="primary">Myd88</name>
</gene>
<feature type="domain" description="Death" evidence="7">
    <location>
        <begin position="159"/>
        <end position="223"/>
    </location>
</feature>
<evidence type="ECO:0000313" key="9">
    <source>
        <dbReference type="EMBL" id="CAB3264104.1"/>
    </source>
</evidence>
<keyword evidence="3" id="KW-0399">Innate immunity</keyword>
<dbReference type="SMART" id="SM00005">
    <property type="entry name" value="DEATH"/>
    <property type="match status" value="1"/>
</dbReference>
<dbReference type="GO" id="GO:0043123">
    <property type="term" value="P:positive regulation of canonical NF-kappaB signal transduction"/>
    <property type="evidence" value="ECO:0007669"/>
    <property type="project" value="InterPro"/>
</dbReference>
<feature type="domain" description="TIR" evidence="8">
    <location>
        <begin position="279"/>
        <end position="411"/>
    </location>
</feature>
<dbReference type="CDD" id="cd08312">
    <property type="entry name" value="Death_MyD88"/>
    <property type="match status" value="1"/>
</dbReference>
<sequence>MAEEKKLQPEDLDEMASIQMQRKEMESFSSGYEKPPIDTPVECDSTNTDVAGQSSLGRRLAGVQESGFDSGKSATSMPTLDASTHLHSPPPSYYNQPEGSWSSDQSTNLEKKDEVNLVATYGMGRPSDDYMSMPLKKLRYETRRQLGLHLDPDRPTVPNWKSVADYLGFSNLQIQNFEQDRYKTQAVLNECEVRQPNLTVGDLCKILQELGRLDVITDLQECFERDYKEPPLNSLVSARFDQSPAPSYRTVEPLQECAVSSTFYDHQQKTDIPPHLPEERYDAFVLYNIADKDFILKEFLPKVEVDAQIKLFLPERDLTAGVQSYHAKLNTMIGRCSKLIIILSNEFLTSPESQWALNMGVSLDPASRMQKIIPVIYKTITEPNILGGYNACDRTRVLEDSWFWNNVIKSLKRGRV</sequence>
<dbReference type="Pfam" id="PF00531">
    <property type="entry name" value="Death"/>
    <property type="match status" value="1"/>
</dbReference>
<protein>
    <submittedName>
        <fullName evidence="9">Myeloid differentiation primary response protein MyD88</fullName>
    </submittedName>
</protein>
<dbReference type="InterPro" id="IPR000157">
    <property type="entry name" value="TIR_dom"/>
</dbReference>
<name>A0A6F9DKY1_9ASCI</name>
<keyword evidence="5" id="KW-0395">Inflammatory response</keyword>
<dbReference type="PROSITE" id="PS50104">
    <property type="entry name" value="TIR"/>
    <property type="match status" value="1"/>
</dbReference>
<feature type="region of interest" description="Disordered" evidence="6">
    <location>
        <begin position="23"/>
        <end position="109"/>
    </location>
</feature>
<dbReference type="GO" id="GO:0045087">
    <property type="term" value="P:innate immune response"/>
    <property type="evidence" value="ECO:0007669"/>
    <property type="project" value="UniProtKB-KW"/>
</dbReference>
<reference evidence="9" key="1">
    <citation type="submission" date="2020-04" db="EMBL/GenBank/DDBJ databases">
        <authorList>
            <person name="Neveu A P."/>
        </authorList>
    </citation>
    <scope>NUCLEOTIDE SEQUENCE</scope>
    <source>
        <tissue evidence="9">Whole embryo</tissue>
    </source>
</reference>
<dbReference type="PANTHER" id="PTHR15079:SF3">
    <property type="entry name" value="MYELOID DIFFERENTIATION PRIMARY RESPONSE PROTEIN MYD88"/>
    <property type="match status" value="1"/>
</dbReference>
<evidence type="ECO:0000256" key="3">
    <source>
        <dbReference type="ARBA" id="ARBA00022588"/>
    </source>
</evidence>
<dbReference type="GO" id="GO:0070976">
    <property type="term" value="F:TIR domain binding"/>
    <property type="evidence" value="ECO:0007669"/>
    <property type="project" value="InterPro"/>
</dbReference>
<dbReference type="SUPFAM" id="SSF47986">
    <property type="entry name" value="DEATH domain"/>
    <property type="match status" value="1"/>
</dbReference>
<dbReference type="EMBL" id="LR788242">
    <property type="protein sequence ID" value="CAB3264104.1"/>
    <property type="molecule type" value="mRNA"/>
</dbReference>
<dbReference type="PANTHER" id="PTHR15079">
    <property type="entry name" value="MYD88"/>
    <property type="match status" value="1"/>
</dbReference>
<feature type="compositionally biased region" description="Polar residues" evidence="6">
    <location>
        <begin position="93"/>
        <end position="108"/>
    </location>
</feature>
<feature type="compositionally biased region" description="Polar residues" evidence="6">
    <location>
        <begin position="72"/>
        <end position="86"/>
    </location>
</feature>
<dbReference type="InterPro" id="IPR035897">
    <property type="entry name" value="Toll_tir_struct_dom_sf"/>
</dbReference>
<dbReference type="GO" id="GO:0002755">
    <property type="term" value="P:MyD88-dependent toll-like receptor signaling pathway"/>
    <property type="evidence" value="ECO:0007669"/>
    <property type="project" value="InterPro"/>
</dbReference>
<dbReference type="AlphaFoldDB" id="A0A6F9DKY1"/>
<evidence type="ECO:0000256" key="1">
    <source>
        <dbReference type="ARBA" id="ARBA00004496"/>
    </source>
</evidence>
<feature type="compositionally biased region" description="Polar residues" evidence="6">
    <location>
        <begin position="44"/>
        <end position="56"/>
    </location>
</feature>
<dbReference type="InterPro" id="IPR034249">
    <property type="entry name" value="MyD88_Death"/>
</dbReference>
<evidence type="ECO:0000256" key="5">
    <source>
        <dbReference type="ARBA" id="ARBA00023198"/>
    </source>
</evidence>